<organism evidence="2 3">
    <name type="scientific">Halorhodospira halochloris</name>
    <name type="common">Ectothiorhodospira halochloris</name>
    <dbReference type="NCBI Taxonomy" id="1052"/>
    <lineage>
        <taxon>Bacteria</taxon>
        <taxon>Pseudomonadati</taxon>
        <taxon>Pseudomonadota</taxon>
        <taxon>Gammaproteobacteria</taxon>
        <taxon>Chromatiales</taxon>
        <taxon>Ectothiorhodospiraceae</taxon>
        <taxon>Halorhodospira</taxon>
    </lineage>
</organism>
<dbReference type="OrthoDB" id="1662073at2"/>
<proteinExistence type="predicted"/>
<name>A0A0X8XAK8_HALHR</name>
<dbReference type="Gene3D" id="1.20.120.920">
    <property type="entry name" value="CRISPR-associated endonuclease Cas1, C-terminal domain"/>
    <property type="match status" value="1"/>
</dbReference>
<sequence length="97" mass="10719">MERIRTNWLENRALLDSGFEVAGENLTHLIDANRNAVDTVNTNSDLLTLEARLTKELFGIAARTVGYGDFARAKRGSGMAQHQNWETPGASRLAKTC</sequence>
<evidence type="ECO:0000256" key="1">
    <source>
        <dbReference type="SAM" id="MobiDB-lite"/>
    </source>
</evidence>
<protein>
    <submittedName>
        <fullName evidence="2">Uncharacterized protein</fullName>
    </submittedName>
</protein>
<accession>A0A0X8XAK8</accession>
<dbReference type="Proteomes" id="UP000218890">
    <property type="component" value="Chromosome"/>
</dbReference>
<dbReference type="KEGG" id="hhk:HH1059_13720"/>
<dbReference type="EMBL" id="AP017372">
    <property type="protein sequence ID" value="BAU58082.2"/>
    <property type="molecule type" value="Genomic_DNA"/>
</dbReference>
<dbReference type="AlphaFoldDB" id="A0A0X8XAK8"/>
<evidence type="ECO:0000313" key="3">
    <source>
        <dbReference type="Proteomes" id="UP000218890"/>
    </source>
</evidence>
<evidence type="ECO:0000313" key="2">
    <source>
        <dbReference type="EMBL" id="BAU58082.2"/>
    </source>
</evidence>
<dbReference type="InterPro" id="IPR042206">
    <property type="entry name" value="CRISPR-assoc_Cas1_C"/>
</dbReference>
<gene>
    <name evidence="2" type="ORF">HH1059_13720</name>
</gene>
<feature type="region of interest" description="Disordered" evidence="1">
    <location>
        <begin position="78"/>
        <end position="97"/>
    </location>
</feature>
<dbReference type="RefSeq" id="WP_096409485.1">
    <property type="nucleotide sequence ID" value="NZ_AP017372.2"/>
</dbReference>
<reference evidence="2" key="1">
    <citation type="submission" date="2016-02" db="EMBL/GenBank/DDBJ databases">
        <title>Halorhodospira halochloris DSM-1059 complete genome, version 2.</title>
        <authorList>
            <person name="Tsukatani Y."/>
        </authorList>
    </citation>
    <scope>NUCLEOTIDE SEQUENCE</scope>
    <source>
        <strain evidence="2">DSM 1059</strain>
    </source>
</reference>
<keyword evidence="3" id="KW-1185">Reference proteome</keyword>